<reference evidence="3" key="1">
    <citation type="submission" date="2024-03" db="EMBL/GenBank/DDBJ databases">
        <authorList>
            <person name="Jin J.A."/>
            <person name="King G.A."/>
            <person name="Walker A."/>
        </authorList>
    </citation>
    <scope>NUCLEOTIDE SEQUENCE</scope>
</reference>
<evidence type="ECO:0000259" key="2">
    <source>
        <dbReference type="SMART" id="SM00043"/>
    </source>
</evidence>
<evidence type="ECO:0000313" key="3">
    <source>
        <dbReference type="EMBL" id="WXH71762.1"/>
    </source>
</evidence>
<dbReference type="Gene3D" id="3.10.450.10">
    <property type="match status" value="1"/>
</dbReference>
<dbReference type="SUPFAM" id="SSF54403">
    <property type="entry name" value="Cystatin/monellin"/>
    <property type="match status" value="1"/>
</dbReference>
<sequence>MISFRVILIFIIGIVIQDSFTFASCPGCLSDMDVNDGELKRTLNLVMSAQNTNDELLKIISAKYQIVAGIRYVVKFEVKNPQSNQTKTCTSSYVVRKWISPNPESIDFSCE</sequence>
<proteinExistence type="evidence at transcript level"/>
<dbReference type="EMBL" id="PP510837">
    <property type="protein sequence ID" value="WXH71762.1"/>
    <property type="molecule type" value="mRNA"/>
</dbReference>
<protein>
    <submittedName>
        <fullName evidence="3">Venom cystatin 1</fullName>
    </submittedName>
</protein>
<dbReference type="Pfam" id="PF00031">
    <property type="entry name" value="Cystatin"/>
    <property type="match status" value="1"/>
</dbReference>
<dbReference type="AlphaFoldDB" id="A0AB38ZEA8"/>
<name>A0AB38ZEA8_9HEMI</name>
<dbReference type="GO" id="GO:0004869">
    <property type="term" value="F:cysteine-type endopeptidase inhibitor activity"/>
    <property type="evidence" value="ECO:0007669"/>
    <property type="project" value="InterPro"/>
</dbReference>
<dbReference type="SMART" id="SM00043">
    <property type="entry name" value="CY"/>
    <property type="match status" value="1"/>
</dbReference>
<dbReference type="CDD" id="cd00042">
    <property type="entry name" value="CY"/>
    <property type="match status" value="1"/>
</dbReference>
<feature type="domain" description="Cystatin" evidence="2">
    <location>
        <begin position="24"/>
        <end position="111"/>
    </location>
</feature>
<evidence type="ECO:0000256" key="1">
    <source>
        <dbReference type="SAM" id="SignalP"/>
    </source>
</evidence>
<keyword evidence="1" id="KW-0732">Signal</keyword>
<feature type="signal peptide" evidence="1">
    <location>
        <begin position="1"/>
        <end position="23"/>
    </location>
</feature>
<dbReference type="InterPro" id="IPR000010">
    <property type="entry name" value="Cystatin_dom"/>
</dbReference>
<feature type="chain" id="PRO_5044213209" evidence="1">
    <location>
        <begin position="24"/>
        <end position="111"/>
    </location>
</feature>
<accession>A0AB38ZEA8</accession>
<dbReference type="InterPro" id="IPR046350">
    <property type="entry name" value="Cystatin_sf"/>
</dbReference>
<organism evidence="3">
    <name type="scientific">Ectomocoris sp</name>
    <dbReference type="NCBI Taxonomy" id="3104572"/>
    <lineage>
        <taxon>Eukaryota</taxon>
        <taxon>Metazoa</taxon>
        <taxon>Ecdysozoa</taxon>
        <taxon>Arthropoda</taxon>
        <taxon>Hexapoda</taxon>
        <taxon>Insecta</taxon>
        <taxon>Pterygota</taxon>
        <taxon>Neoptera</taxon>
        <taxon>Paraneoptera</taxon>
        <taxon>Hemiptera</taxon>
        <taxon>Heteroptera</taxon>
        <taxon>Panheteroptera</taxon>
        <taxon>Cimicomorpha</taxon>
        <taxon>Reduviidae</taxon>
        <taxon>Peiratinae</taxon>
        <taxon>Ectomocoris</taxon>
    </lineage>
</organism>